<dbReference type="Gene3D" id="3.40.50.2000">
    <property type="entry name" value="Glycogen Phosphorylase B"/>
    <property type="match status" value="1"/>
</dbReference>
<dbReference type="PANTHER" id="PTHR44809">
    <property type="match status" value="1"/>
</dbReference>
<evidence type="ECO:0000313" key="4">
    <source>
        <dbReference type="Proteomes" id="UP000826462"/>
    </source>
</evidence>
<feature type="region of interest" description="Disordered" evidence="2">
    <location>
        <begin position="1"/>
        <end position="27"/>
    </location>
</feature>
<dbReference type="RefSeq" id="WP_219798615.1">
    <property type="nucleotide sequence ID" value="NZ_CP080095.1"/>
</dbReference>
<protein>
    <submittedName>
        <fullName evidence="3">Tetratricopeptide repeat protein</fullName>
    </submittedName>
</protein>
<dbReference type="EMBL" id="CP080095">
    <property type="protein sequence ID" value="QYD69248.1"/>
    <property type="molecule type" value="Genomic_DNA"/>
</dbReference>
<dbReference type="InterPro" id="IPR002201">
    <property type="entry name" value="Glyco_trans_9"/>
</dbReference>
<feature type="compositionally biased region" description="Polar residues" evidence="2">
    <location>
        <begin position="13"/>
        <end position="23"/>
    </location>
</feature>
<dbReference type="PROSITE" id="PS50293">
    <property type="entry name" value="TPR_REGION"/>
    <property type="match status" value="1"/>
</dbReference>
<name>A0ABX8UQN7_9BURK</name>
<sequence>MSTSATPVRADGTSASSSGQPDQVGQPAGQLIPTALAFALEAHRAGRLDEAQALYRETLASIPDHPEALHYYGVLQHQLGEHSTAATLLDRALTLDASNAECWSNRGLVAAATGQHAFALQCYRNALQLKPDFADAHNNLAVALQAQGALEAAIEHYRRALAIDPTLVDVHVNLGSSLNKLGRHDDAYAQYQLALSLDPHSPQAHFNAGNAQQARGNFAAAADHFRQAIAAAPAFADAHVNLGTALGKLGEYSDAERHYRQGVALNGNATNLVCLGASLGAQGRHNEEEQFYRAALALEPEQPDAHQNLAWLYLKRGDYRQGWAEYARRWRASDYEAIAVEGIPEWRGESIDGKRVLLVREQGFGDQFQFLRYARVLAERGAIVDVCVRAPLLDIAQRVPGVRRAWTGTPGGDYDFWISLMSVPSVIGTEVPTIPAAVPYLFADPGKIAHWRARLDETVGAQPKIGLVWAGSPTFGNDRYRSMPLAALAPLTELTGVAWLNLQKGAAHAQLATLPAATRPLDFTADLNDFSDTAALIANLDLVITVDTAVAHLTGALGKPLWVMLPANSDWRWLEHRSDSPWYPTARLFRQTTLGDWAPVVECMRDALVRGE</sequence>
<dbReference type="Pfam" id="PF13431">
    <property type="entry name" value="TPR_17"/>
    <property type="match status" value="1"/>
</dbReference>
<dbReference type="SMART" id="SM00028">
    <property type="entry name" value="TPR"/>
    <property type="match status" value="8"/>
</dbReference>
<dbReference type="Pfam" id="PF13374">
    <property type="entry name" value="TPR_10"/>
    <property type="match status" value="1"/>
</dbReference>
<dbReference type="SUPFAM" id="SSF53756">
    <property type="entry name" value="UDP-Glycosyltransferase/glycogen phosphorylase"/>
    <property type="match status" value="1"/>
</dbReference>
<feature type="repeat" description="TPR" evidence="1">
    <location>
        <begin position="100"/>
        <end position="133"/>
    </location>
</feature>
<feature type="repeat" description="TPR" evidence="1">
    <location>
        <begin position="168"/>
        <end position="201"/>
    </location>
</feature>
<evidence type="ECO:0000256" key="2">
    <source>
        <dbReference type="SAM" id="MobiDB-lite"/>
    </source>
</evidence>
<accession>A0ABX8UQN7</accession>
<dbReference type="PANTHER" id="PTHR44809:SF1">
    <property type="entry name" value="PROTEIN O-MANNOSYL-TRANSFERASE TMTC1"/>
    <property type="match status" value="1"/>
</dbReference>
<dbReference type="Proteomes" id="UP000826462">
    <property type="component" value="Chromosome 1"/>
</dbReference>
<dbReference type="Gene3D" id="1.25.40.10">
    <property type="entry name" value="Tetratricopeptide repeat domain"/>
    <property type="match status" value="4"/>
</dbReference>
<dbReference type="SUPFAM" id="SSF48452">
    <property type="entry name" value="TPR-like"/>
    <property type="match status" value="3"/>
</dbReference>
<keyword evidence="1" id="KW-0802">TPR repeat</keyword>
<evidence type="ECO:0000256" key="1">
    <source>
        <dbReference type="PROSITE-ProRule" id="PRU00339"/>
    </source>
</evidence>
<feature type="repeat" description="TPR" evidence="1">
    <location>
        <begin position="134"/>
        <end position="167"/>
    </location>
</feature>
<dbReference type="InterPro" id="IPR052943">
    <property type="entry name" value="TMTC_O-mannosyl-trnsfr"/>
</dbReference>
<feature type="repeat" description="TPR" evidence="1">
    <location>
        <begin position="66"/>
        <end position="99"/>
    </location>
</feature>
<dbReference type="InterPro" id="IPR011990">
    <property type="entry name" value="TPR-like_helical_dom_sf"/>
</dbReference>
<dbReference type="Pfam" id="PF00515">
    <property type="entry name" value="TPR_1"/>
    <property type="match status" value="1"/>
</dbReference>
<keyword evidence="4" id="KW-1185">Reference proteome</keyword>
<dbReference type="Pfam" id="PF13424">
    <property type="entry name" value="TPR_12"/>
    <property type="match status" value="1"/>
</dbReference>
<dbReference type="InterPro" id="IPR019734">
    <property type="entry name" value="TPR_rpt"/>
</dbReference>
<feature type="repeat" description="TPR" evidence="1">
    <location>
        <begin position="202"/>
        <end position="235"/>
    </location>
</feature>
<dbReference type="Pfam" id="PF13432">
    <property type="entry name" value="TPR_16"/>
    <property type="match status" value="1"/>
</dbReference>
<dbReference type="PROSITE" id="PS50005">
    <property type="entry name" value="TPR"/>
    <property type="match status" value="6"/>
</dbReference>
<reference evidence="3 4" key="1">
    <citation type="submission" date="2021-07" db="EMBL/GenBank/DDBJ databases">
        <title>Paraburkholderia edwinii protects Aspergillus sp. from phenazines by acting as a toxin sponge.</title>
        <authorList>
            <person name="Dahlstrom K.M."/>
            <person name="Newman D.K."/>
        </authorList>
    </citation>
    <scope>NUCLEOTIDE SEQUENCE [LARGE SCALE GENOMIC DNA]</scope>
    <source>
        <strain evidence="3 4">Pe01</strain>
    </source>
</reference>
<organism evidence="3 4">
    <name type="scientific">Paraburkholderia edwinii</name>
    <dbReference type="NCBI Taxonomy" id="2861782"/>
    <lineage>
        <taxon>Bacteria</taxon>
        <taxon>Pseudomonadati</taxon>
        <taxon>Pseudomonadota</taxon>
        <taxon>Betaproteobacteria</taxon>
        <taxon>Burkholderiales</taxon>
        <taxon>Burkholderiaceae</taxon>
        <taxon>Paraburkholderia</taxon>
    </lineage>
</organism>
<feature type="repeat" description="TPR" evidence="1">
    <location>
        <begin position="236"/>
        <end position="269"/>
    </location>
</feature>
<dbReference type="Pfam" id="PF01075">
    <property type="entry name" value="Glyco_transf_9"/>
    <property type="match status" value="1"/>
</dbReference>
<evidence type="ECO:0000313" key="3">
    <source>
        <dbReference type="EMBL" id="QYD69248.1"/>
    </source>
</evidence>
<gene>
    <name evidence="3" type="ORF">KZJ38_02345</name>
</gene>
<proteinExistence type="predicted"/>